<evidence type="ECO:0000256" key="6">
    <source>
        <dbReference type="ARBA" id="ARBA00023136"/>
    </source>
</evidence>
<reference evidence="11 13" key="1">
    <citation type="submission" date="2015-11" db="EMBL/GenBank/DDBJ databases">
        <title>Genomic analysis of 38 Legionella species identifies large and diverse effector repertoires.</title>
        <authorList>
            <person name="Burstein D."/>
            <person name="Amaro F."/>
            <person name="Zusman T."/>
            <person name="Lifshitz Z."/>
            <person name="Cohen O."/>
            <person name="Gilbert J.A."/>
            <person name="Pupko T."/>
            <person name="Shuman H.A."/>
            <person name="Segal G."/>
        </authorList>
    </citation>
    <scope>NUCLEOTIDE SEQUENCE [LARGE SCALE GENOMIC DNA]</scope>
    <source>
        <strain evidence="11 13">WO-44C</strain>
    </source>
</reference>
<feature type="transmembrane region" description="Helical" evidence="10">
    <location>
        <begin position="311"/>
        <end position="331"/>
    </location>
</feature>
<dbReference type="Gene3D" id="3.10.580.10">
    <property type="entry name" value="CBS-domain"/>
    <property type="match status" value="1"/>
</dbReference>
<feature type="transmembrane region" description="Helical" evidence="10">
    <location>
        <begin position="72"/>
        <end position="93"/>
    </location>
</feature>
<dbReference type="SUPFAM" id="SSF81340">
    <property type="entry name" value="Clc chloride channel"/>
    <property type="match status" value="1"/>
</dbReference>
<keyword evidence="7" id="KW-0869">Chloride channel</keyword>
<comment type="subcellular location">
    <subcellularLocation>
        <location evidence="1">Membrane</location>
        <topology evidence="1">Multi-pass membrane protein</topology>
    </subcellularLocation>
</comment>
<dbReference type="OrthoDB" id="9814803at2"/>
<feature type="transmembrane region" description="Helical" evidence="10">
    <location>
        <begin position="200"/>
        <end position="219"/>
    </location>
</feature>
<feature type="transmembrane region" description="Helical" evidence="10">
    <location>
        <begin position="114"/>
        <end position="136"/>
    </location>
</feature>
<dbReference type="GO" id="GO:0034707">
    <property type="term" value="C:chloride channel complex"/>
    <property type="evidence" value="ECO:0007669"/>
    <property type="project" value="UniProtKB-KW"/>
</dbReference>
<dbReference type="RefSeq" id="WP_058446700.1">
    <property type="nucleotide sequence ID" value="NZ_CAAAHT010000001.1"/>
</dbReference>
<dbReference type="SUPFAM" id="SSF54631">
    <property type="entry name" value="CBS-domain pair"/>
    <property type="match status" value="1"/>
</dbReference>
<evidence type="ECO:0000256" key="10">
    <source>
        <dbReference type="SAM" id="Phobius"/>
    </source>
</evidence>
<evidence type="ECO:0000256" key="4">
    <source>
        <dbReference type="ARBA" id="ARBA00022989"/>
    </source>
</evidence>
<evidence type="ECO:0000313" key="14">
    <source>
        <dbReference type="Proteomes" id="UP000251942"/>
    </source>
</evidence>
<keyword evidence="2" id="KW-0813">Transport</keyword>
<dbReference type="PANTHER" id="PTHR43427:SF6">
    <property type="entry name" value="CHLORIDE CHANNEL PROTEIN CLC-E"/>
    <property type="match status" value="1"/>
</dbReference>
<dbReference type="STRING" id="453.Lfee_2169"/>
<dbReference type="GO" id="GO:0005254">
    <property type="term" value="F:chloride channel activity"/>
    <property type="evidence" value="ECO:0007669"/>
    <property type="project" value="UniProtKB-KW"/>
</dbReference>
<dbReference type="EMBL" id="UASS01000020">
    <property type="protein sequence ID" value="SPX61400.1"/>
    <property type="molecule type" value="Genomic_DNA"/>
</dbReference>
<keyword evidence="6 10" id="KW-0472">Membrane</keyword>
<dbReference type="PANTHER" id="PTHR43427">
    <property type="entry name" value="CHLORIDE CHANNEL PROTEIN CLC-E"/>
    <property type="match status" value="1"/>
</dbReference>
<sequence>MTSFSTPTLTTTDKVALGREVPNGKIILLATLGGAAIGTTVAGIRFCVGFIQTIFFGTDVNLNAASIAPWRLMAVILPGSLLLGLLLVLAGRFNRLAIVDPVEANALEGGKMSFIDSLILVGLSAVSITIGGSVGFEAAMTQLGAGTLSAIGQRLKLPRSDLRILVSCGTGAGIAAIFGAPLAGAFYALELVIGGYGMRALLPTLLASAMSSHAIYMLISYRPIFLASNLGIPAFWHFPLALVVGVSAAIVGIAVMRGTTAFENLLKLVRIPAALKPVIGGLILASISLFIPQVMGPGHHSIGQILAGYDLIGPTLALLLAKIAASVACVGSGFRGGLFSTSLFMGAALGCLIHGLLIVPVLGSQAPLDLTVIAGMAGVATSIIGTPIAIVLLTLETAGLQVGVVTTAITVVIANYLTRYWFGYSFSTWRFHVRGNDLSSPRDIGRLRSLKFADLKLINPLRVTPNHSISELLPLLETTNQIIAVEEHNRFIGFIRAQHLLASATTNPRLPLDKLIEKPSCVHATDSLAQHIESNKENFMNELVVLDNKEQLLGYTTEAIVLRRYLEEILTLDREDANAPLVNLPNKSI</sequence>
<dbReference type="AlphaFoldDB" id="A0A0W0TLD0"/>
<keyword evidence="8" id="KW-0868">Chloride</keyword>
<keyword evidence="13" id="KW-1185">Reference proteome</keyword>
<dbReference type="CDD" id="cd00400">
    <property type="entry name" value="Voltage_gated_ClC"/>
    <property type="match status" value="1"/>
</dbReference>
<dbReference type="InterPro" id="IPR050368">
    <property type="entry name" value="ClC-type_chloride_channel"/>
</dbReference>
<dbReference type="InterPro" id="IPR001807">
    <property type="entry name" value="ClC"/>
</dbReference>
<protein>
    <submittedName>
        <fullName evidence="11">Chloride channel protein</fullName>
    </submittedName>
</protein>
<feature type="transmembrane region" description="Helical" evidence="10">
    <location>
        <begin position="343"/>
        <end position="364"/>
    </location>
</feature>
<dbReference type="PATRIC" id="fig|453.4.peg.2375"/>
<dbReference type="Proteomes" id="UP000251942">
    <property type="component" value="Unassembled WGS sequence"/>
</dbReference>
<keyword evidence="5" id="KW-0406">Ion transport</keyword>
<feature type="transmembrane region" description="Helical" evidence="10">
    <location>
        <begin position="370"/>
        <end position="395"/>
    </location>
</feature>
<dbReference type="InterPro" id="IPR014743">
    <property type="entry name" value="Cl-channel_core"/>
</dbReference>
<evidence type="ECO:0000256" key="1">
    <source>
        <dbReference type="ARBA" id="ARBA00004141"/>
    </source>
</evidence>
<accession>A0A0W0TLD0</accession>
<evidence type="ECO:0000313" key="12">
    <source>
        <dbReference type="EMBL" id="SPX61400.1"/>
    </source>
</evidence>
<dbReference type="Gene3D" id="1.10.3080.10">
    <property type="entry name" value="Clc chloride channel"/>
    <property type="match status" value="1"/>
</dbReference>
<organism evidence="11 13">
    <name type="scientific">Legionella feeleii</name>
    <dbReference type="NCBI Taxonomy" id="453"/>
    <lineage>
        <taxon>Bacteria</taxon>
        <taxon>Pseudomonadati</taxon>
        <taxon>Pseudomonadota</taxon>
        <taxon>Gammaproteobacteria</taxon>
        <taxon>Legionellales</taxon>
        <taxon>Legionellaceae</taxon>
        <taxon>Legionella</taxon>
    </lineage>
</organism>
<evidence type="ECO:0000256" key="9">
    <source>
        <dbReference type="ARBA" id="ARBA00023303"/>
    </source>
</evidence>
<reference evidence="12 14" key="2">
    <citation type="submission" date="2018-06" db="EMBL/GenBank/DDBJ databases">
        <authorList>
            <consortium name="Pathogen Informatics"/>
            <person name="Doyle S."/>
        </authorList>
    </citation>
    <scope>NUCLEOTIDE SEQUENCE [LARGE SCALE GENOMIC DNA]</scope>
    <source>
        <strain evidence="12 14">NCTC12022</strain>
    </source>
</reference>
<evidence type="ECO:0000256" key="5">
    <source>
        <dbReference type="ARBA" id="ARBA00023065"/>
    </source>
</evidence>
<keyword evidence="4 10" id="KW-1133">Transmembrane helix</keyword>
<dbReference type="Pfam" id="PF00654">
    <property type="entry name" value="Voltage_CLC"/>
    <property type="match status" value="1"/>
</dbReference>
<proteinExistence type="predicted"/>
<evidence type="ECO:0000256" key="7">
    <source>
        <dbReference type="ARBA" id="ARBA00023173"/>
    </source>
</evidence>
<feature type="transmembrane region" description="Helical" evidence="10">
    <location>
        <begin position="234"/>
        <end position="256"/>
    </location>
</feature>
<dbReference type="EMBL" id="LNYB01000081">
    <property type="protein sequence ID" value="KTC96371.1"/>
    <property type="molecule type" value="Genomic_DNA"/>
</dbReference>
<feature type="transmembrane region" description="Helical" evidence="10">
    <location>
        <begin position="26"/>
        <end position="52"/>
    </location>
</feature>
<dbReference type="InterPro" id="IPR046342">
    <property type="entry name" value="CBS_dom_sf"/>
</dbReference>
<name>A0A0W0TLD0_9GAMM</name>
<evidence type="ECO:0000256" key="3">
    <source>
        <dbReference type="ARBA" id="ARBA00022692"/>
    </source>
</evidence>
<evidence type="ECO:0000313" key="13">
    <source>
        <dbReference type="Proteomes" id="UP000054698"/>
    </source>
</evidence>
<evidence type="ECO:0000256" key="8">
    <source>
        <dbReference type="ARBA" id="ARBA00023214"/>
    </source>
</evidence>
<evidence type="ECO:0000256" key="2">
    <source>
        <dbReference type="ARBA" id="ARBA00022448"/>
    </source>
</evidence>
<gene>
    <name evidence="12" type="primary">clcB</name>
    <name evidence="11" type="ORF">Lfee_2169</name>
    <name evidence="12" type="ORF">NCTC12022_02140</name>
</gene>
<keyword evidence="9" id="KW-0407">Ion channel</keyword>
<feature type="transmembrane region" description="Helical" evidence="10">
    <location>
        <begin position="164"/>
        <end position="188"/>
    </location>
</feature>
<evidence type="ECO:0000313" key="11">
    <source>
        <dbReference type="EMBL" id="KTC96371.1"/>
    </source>
</evidence>
<feature type="transmembrane region" description="Helical" evidence="10">
    <location>
        <begin position="268"/>
        <end position="291"/>
    </location>
</feature>
<feature type="transmembrane region" description="Helical" evidence="10">
    <location>
        <begin position="402"/>
        <end position="422"/>
    </location>
</feature>
<dbReference type="Proteomes" id="UP000054698">
    <property type="component" value="Unassembled WGS sequence"/>
</dbReference>
<keyword evidence="3 10" id="KW-0812">Transmembrane</keyword>